<accession>A0ABM8YLT8</accession>
<sequence>MFEKLDTGFYLNKTCLFWESYKIIQLNNASVSYAGSSTVQALSDASLKVSTGEWVTILGPSGSGKTTLLNVISGNIPLTSGEIFVDGHNFQTFLMNSVNPFVETLVDSFISITGYLINILY</sequence>
<dbReference type="InterPro" id="IPR027417">
    <property type="entry name" value="P-loop_NTPase"/>
</dbReference>
<comment type="subcellular location">
    <subcellularLocation>
        <location evidence="1">Cell membrane</location>
        <topology evidence="1">Peripheral membrane protein</topology>
    </subcellularLocation>
</comment>
<dbReference type="Gene3D" id="3.40.50.300">
    <property type="entry name" value="P-loop containing nucleotide triphosphate hydrolases"/>
    <property type="match status" value="1"/>
</dbReference>
<name>A0ABM8YLT8_9BACI</name>
<evidence type="ECO:0000259" key="5">
    <source>
        <dbReference type="Pfam" id="PF00005"/>
    </source>
</evidence>
<protein>
    <recommendedName>
        <fullName evidence="5">ABC transporter domain-containing protein</fullName>
    </recommendedName>
</protein>
<keyword evidence="4" id="KW-0472">Membrane</keyword>
<organism evidence="6 7">
    <name type="scientific">Sutcliffiella rhizosphaerae</name>
    <dbReference type="NCBI Taxonomy" id="2880967"/>
    <lineage>
        <taxon>Bacteria</taxon>
        <taxon>Bacillati</taxon>
        <taxon>Bacillota</taxon>
        <taxon>Bacilli</taxon>
        <taxon>Bacillales</taxon>
        <taxon>Bacillaceae</taxon>
        <taxon>Sutcliffiella</taxon>
    </lineage>
</organism>
<keyword evidence="3" id="KW-1003">Cell membrane</keyword>
<gene>
    <name evidence="6" type="ORF">BACCIP111883_01542</name>
</gene>
<reference evidence="6 7" key="1">
    <citation type="submission" date="2021-10" db="EMBL/GenBank/DDBJ databases">
        <authorList>
            <person name="Criscuolo A."/>
        </authorList>
    </citation>
    <scope>NUCLEOTIDE SEQUENCE [LARGE SCALE GENOMIC DNA]</scope>
    <source>
        <strain evidence="7">CIP 111883</strain>
    </source>
</reference>
<keyword evidence="2" id="KW-0813">Transport</keyword>
<evidence type="ECO:0000256" key="3">
    <source>
        <dbReference type="ARBA" id="ARBA00022475"/>
    </source>
</evidence>
<dbReference type="PANTHER" id="PTHR42788">
    <property type="entry name" value="TAURINE IMPORT ATP-BINDING PROTEIN-RELATED"/>
    <property type="match status" value="1"/>
</dbReference>
<comment type="caution">
    <text evidence="6">The sequence shown here is derived from an EMBL/GenBank/DDBJ whole genome shotgun (WGS) entry which is preliminary data.</text>
</comment>
<dbReference type="InterPro" id="IPR003439">
    <property type="entry name" value="ABC_transporter-like_ATP-bd"/>
</dbReference>
<evidence type="ECO:0000256" key="1">
    <source>
        <dbReference type="ARBA" id="ARBA00004202"/>
    </source>
</evidence>
<dbReference type="EMBL" id="CAKJTJ010000006">
    <property type="protein sequence ID" value="CAG9620771.1"/>
    <property type="molecule type" value="Genomic_DNA"/>
</dbReference>
<evidence type="ECO:0000256" key="2">
    <source>
        <dbReference type="ARBA" id="ARBA00022448"/>
    </source>
</evidence>
<dbReference type="SUPFAM" id="SSF52540">
    <property type="entry name" value="P-loop containing nucleoside triphosphate hydrolases"/>
    <property type="match status" value="1"/>
</dbReference>
<keyword evidence="7" id="KW-1185">Reference proteome</keyword>
<dbReference type="PANTHER" id="PTHR42788:SF7">
    <property type="entry name" value="NITRATE ABC TRANSPORTER ATP-BINDING PROTEIN"/>
    <property type="match status" value="1"/>
</dbReference>
<feature type="domain" description="ABC transporter" evidence="5">
    <location>
        <begin position="42"/>
        <end position="92"/>
    </location>
</feature>
<evidence type="ECO:0000313" key="7">
    <source>
        <dbReference type="Proteomes" id="UP000789833"/>
    </source>
</evidence>
<dbReference type="Pfam" id="PF00005">
    <property type="entry name" value="ABC_tran"/>
    <property type="match status" value="1"/>
</dbReference>
<dbReference type="Proteomes" id="UP000789833">
    <property type="component" value="Unassembled WGS sequence"/>
</dbReference>
<evidence type="ECO:0000256" key="4">
    <source>
        <dbReference type="ARBA" id="ARBA00023136"/>
    </source>
</evidence>
<proteinExistence type="predicted"/>
<evidence type="ECO:0000313" key="6">
    <source>
        <dbReference type="EMBL" id="CAG9620771.1"/>
    </source>
</evidence>
<dbReference type="InterPro" id="IPR050166">
    <property type="entry name" value="ABC_transporter_ATP-bind"/>
</dbReference>